<feature type="domain" description="Ketosynthase family 3 (KS3)" evidence="11">
    <location>
        <begin position="1591"/>
        <end position="2017"/>
    </location>
</feature>
<dbReference type="EMBL" id="CP023695">
    <property type="protein sequence ID" value="QEV20766.1"/>
    <property type="molecule type" value="Genomic_DNA"/>
</dbReference>
<dbReference type="InterPro" id="IPR042104">
    <property type="entry name" value="PKS_dehydratase_sf"/>
</dbReference>
<keyword evidence="8" id="KW-0012">Acyltransferase</keyword>
<feature type="active site" description="Proton acceptor; for dehydratase activity" evidence="9">
    <location>
        <position position="4289"/>
    </location>
</feature>
<evidence type="ECO:0000256" key="6">
    <source>
        <dbReference type="ARBA" id="ARBA00023194"/>
    </source>
</evidence>
<dbReference type="Gene3D" id="3.40.366.10">
    <property type="entry name" value="Malonyl-Coenzyme A Acyl Carrier Protein, domain 2"/>
    <property type="match status" value="4"/>
</dbReference>
<evidence type="ECO:0000256" key="1">
    <source>
        <dbReference type="ARBA" id="ARBA00001957"/>
    </source>
</evidence>
<feature type="domain" description="PKS/mFAS DH" evidence="12">
    <location>
        <begin position="4257"/>
        <end position="4531"/>
    </location>
</feature>
<feature type="domain" description="PKS/mFAS DH" evidence="12">
    <location>
        <begin position="6002"/>
        <end position="6276"/>
    </location>
</feature>
<feature type="region of interest" description="C-terminal hotdog fold" evidence="9">
    <location>
        <begin position="2628"/>
        <end position="2765"/>
    </location>
</feature>
<feature type="region of interest" description="N-terminal hotdog fold" evidence="9">
    <location>
        <begin position="2492"/>
        <end position="2616"/>
    </location>
</feature>
<dbReference type="InterPro" id="IPR041618">
    <property type="entry name" value="PKS_DE"/>
</dbReference>
<dbReference type="Pfam" id="PF16197">
    <property type="entry name" value="KAsynt_C_assoc"/>
    <property type="match status" value="4"/>
</dbReference>
<feature type="domain" description="Carrier" evidence="10">
    <location>
        <begin position="1492"/>
        <end position="1567"/>
    </location>
</feature>
<comment type="pathway">
    <text evidence="2">Antibiotic biosynthesis.</text>
</comment>
<dbReference type="InterPro" id="IPR020841">
    <property type="entry name" value="PKS_Beta-ketoAc_synthase_dom"/>
</dbReference>
<evidence type="ECO:0000259" key="11">
    <source>
        <dbReference type="PROSITE" id="PS52004"/>
    </source>
</evidence>
<evidence type="ECO:0000256" key="7">
    <source>
        <dbReference type="ARBA" id="ARBA00023268"/>
    </source>
</evidence>
<dbReference type="Pfam" id="PF00550">
    <property type="entry name" value="PP-binding"/>
    <property type="match status" value="4"/>
</dbReference>
<evidence type="ECO:0000256" key="2">
    <source>
        <dbReference type="ARBA" id="ARBA00004792"/>
    </source>
</evidence>
<name>A0A5J6HKL4_STRAD</name>
<dbReference type="GO" id="GO:0004315">
    <property type="term" value="F:3-oxoacyl-[acyl-carrier-protein] synthase activity"/>
    <property type="evidence" value="ECO:0007669"/>
    <property type="project" value="InterPro"/>
</dbReference>
<gene>
    <name evidence="13" type="ORF">CP975_27340</name>
</gene>
<dbReference type="Pfam" id="PF08990">
    <property type="entry name" value="Docking"/>
    <property type="match status" value="1"/>
</dbReference>
<feature type="domain" description="Ketosynthase family 3 (KS3)" evidence="11">
    <location>
        <begin position="3354"/>
        <end position="3780"/>
    </location>
</feature>
<dbReference type="InterPro" id="IPR018201">
    <property type="entry name" value="Ketoacyl_synth_AS"/>
</dbReference>
<feature type="active site" description="Proton donor; for dehydratase activity" evidence="9">
    <location>
        <position position="6198"/>
    </location>
</feature>
<feature type="domain" description="PKS/mFAS DH" evidence="12">
    <location>
        <begin position="2492"/>
        <end position="2765"/>
    </location>
</feature>
<feature type="region of interest" description="C-terminal hotdog fold" evidence="9">
    <location>
        <begin position="6139"/>
        <end position="6276"/>
    </location>
</feature>
<evidence type="ECO:0000259" key="10">
    <source>
        <dbReference type="PROSITE" id="PS50075"/>
    </source>
</evidence>
<dbReference type="FunFam" id="3.40.47.10:FF:000019">
    <property type="entry name" value="Polyketide synthase type I"/>
    <property type="match status" value="4"/>
</dbReference>
<dbReference type="KEGG" id="salw:CP975_27340"/>
<keyword evidence="14" id="KW-1185">Reference proteome</keyword>
<dbReference type="InterPro" id="IPR016036">
    <property type="entry name" value="Malonyl_transacylase_ACP-bd"/>
</dbReference>
<dbReference type="SMART" id="SM00825">
    <property type="entry name" value="PKS_KS"/>
    <property type="match status" value="4"/>
</dbReference>
<dbReference type="FunFam" id="1.10.1200.10:FF:000007">
    <property type="entry name" value="Probable polyketide synthase pks17"/>
    <property type="match status" value="4"/>
</dbReference>
<dbReference type="InterPro" id="IPR015083">
    <property type="entry name" value="NorB/c/GfsB-D-like_docking"/>
</dbReference>
<dbReference type="PANTHER" id="PTHR43775:SF51">
    <property type="entry name" value="INACTIVE PHENOLPHTHIOCEROL SYNTHESIS POLYKETIDE SYNTHASE TYPE I PKS1-RELATED"/>
    <property type="match status" value="1"/>
</dbReference>
<accession>A0A5J6HKL4</accession>
<dbReference type="InterPro" id="IPR014043">
    <property type="entry name" value="Acyl_transferase_dom"/>
</dbReference>
<dbReference type="SMART" id="SM00826">
    <property type="entry name" value="PKS_DH"/>
    <property type="match status" value="3"/>
</dbReference>
<dbReference type="SMART" id="SM01294">
    <property type="entry name" value="PKS_PP_betabranch"/>
    <property type="match status" value="4"/>
</dbReference>
<sequence>MQNEQKLRDYLKRVMADLQQTKQLLSAADSRAHEPIAIVGMSCRYPGGANSPEELWQMVAEGRDAVSDLPTDRGWDIERLYSPDREKPGTFYNRESGFLYDAAQFDPAFFGISPREALAMDPQQRLLLEVAWEAFEHAGIDPHAMRGSKTGVFAGVMYQDYATRLDRIPDGVEGYLSTGNAYSVTSGRISYTLGLEGPAVSVDTACSSSLVTLHLAVQALRNGECSMALAGGTTVMSTPEAFIDLARQGGLSPDGRCKAFSDLADGAGFAEGVGMLLVERLSDAERNGHKVLAVVRGSAVNQDGASSGLTAPNGPSQQRVIRQALDNSQLSSDQIDLVEAHGTGTTLGDPIEAQALINTYGQERPAEQPLWIGSFKSNVGHTQAAAGVGGVIKMVMALRNGVMPKTLHIDEPSTKVDWSAGAVSLLTEAREWPETGRPRRAAVSSFGISGTNAHIILEQAAAEPSAEEPPAVTQQADAPVPWVISGRTEAALRAQSERLTSFLAGRLGLGPADVGYSLAVSRARFEHRAVVTGTNRAELLAGLEAVATGKSAAGVVEGAATAQTVGKLAFLFTGQGSQRAGMGRELYETYPVFAAAFDEVCAQFDGQLERSLKDVVFGTDETDAGLIDQTVYTQAALFAIEVALFRLVEAWGLTPDFLVGHSVGELAAAHVAGVFTLEDAVKLVAARGRLMQALPVGGAMAAIQATEAEVLETLEGRESEIAIAAINGPTSVVVSGDDTAVVEILEHWREQGRKVHQLRVSHAFHSPRMEPMLDEFRTIAAGLTYATPSIPVVSNLTGQLASPEDIGSPDYWVRHVRQAVRFADGITFLAEQGVTSFIELGPDGTLSALAQETLTDTDTAAFTPVLRKNRPEADTFTQAIARAHVHGADLDWDGVFAGHDARRVDLPTYAFQHQRYWLEAAEPVEAAAAHAAAPEETRFWEAVEREDTAALAAALDFDGEVEPEWLEAALPVLSTWRRQNRRKNTVDAWRYRVTWKPLSVTPAKRLSGTWLLVVPADGDTYAWVPAAEQALHGRGVTTVRVEWSATGSDRASLAGLIREAVGDRAVDGVLSLLALDTAPHPGHPHVASGLAGTLELVQALGDSGVGAPLWLAGRGAVSVGRSDRAADPAQAQVWGLGRVAGLEHPDRWGGLLDLPETVDAPALARFTDVLAGLGAEDELAIRSTGIFGRRLVRAPLADSAGGSWTPRGTILITGGTGALGGHVARWAAANGAEHLVLTSRRGDQAPGAEELRAELTGLGAAQVTIAACDAGDRDSLAAVLADLAADEARPLTAVVHAAGVGDTGSLMDSALGDVAAVVAAKTAGATHLDDLLGDTPLDAFVLFSSAAAVWGGADQGAYAAGNSFLDAFAERRRARGRTATSIAWGLWGGGGMGTDGDEEAMLRVGLKRMNPELAVSALVQAVAHDETTVCVSDLAWDRFAPAYSAIRRRPFIEDLPEVRSVLEAETANSAEPAGGNALARRLSGLSAGEQRELVLDLVRTQAAAALGHADATAIEPGSAFRELGFDSLTAVDIRNRLNGATGLTLPTTLVFDYPNADAIAGFVLTELLGADDTGAVDPVRQAALTGPAADDEPIAIVAMSCRYPGGVSTPEELWQLVLEGRDAISPFPTDRGWPIDDLYDPDPERSGTTYAYEGGFIDGAGGFDAGFFGISPREALAMDPQQRLLLEASWEALERAGIDPLSLRGSQGGVFIGAGSQGYGIDAHDAPEGTEGYFLTGTQSSVISGRVSYTLGLEGPAVTVDTACSSSLVALHLAAQSLRQGECDLALAGGITVMATPGAFIEFSRQRGLSGDGRCKAFAGAADGTGWSEGAGLLLLERLSDAERNGHQVLAVVRGSAVNQDGASNGLTAPNGPSQQRVIRQALAGAGLEPGDVDVVEAHGTGTRLGDPIEAGALLATYGQGRDADQPLWLGSIKSNIGHTQTAAGVAGVIKMVMAMREGLLPKTLHVDEPTPQVDWSAGAVSLLTEVREWPETGHPRRAGISSFGVSGTNVHTIIEQAPATALEAEASETVEAPVAGGVVPWVLSGKTEGALRAQAERLHSFMRENSELRAADVGYSLAVTRARFEHRAVITGSDVEELLAGVQALAAGEPSGAVTSGSVRRGKLAFLFTGQGSQRAGMGRELYDTYPVFAAAFDEVCAHFDGHLERPLKDVVFGTDGGDAGLIDQTVYTQAALFAIEVALFRLVEAWGLTPDFLVGHSVGELAAAHVSGVFTLEDAVKLVAARGRLMQALPAGGAMAAIQATEAEILPLLEGREREIAIAAINGPTSIVVSGDEAAVTEVLEHWRKQGRKVHQLRVSHAFHSPRMEPMLDEFRTIAAGLTYGTPNIPVVSNLTGQLAAGDDLCTTEYWVRHVRQAVRFADGITHLSEQGVTSFIELGPDGTLSAMAQQTLTNTAEFTPVLRKNRPEAETLTSALAQAHIQGAELDWDGVFAGHDARRVDLPTYAFQHDHYWLEMGVPAGDVSVLGQSATEHPLLGAAVVMPDSDTLVLTGRISLQSHPWIGDHLVMGSALLPGTGLVELAIHAGDQVGFGHVDELMLQAPLVLPERGAVVLRVTVEAVDTLGRRPVAVFSRPEGSEAEPWTRHAAGFLAESAPEASFDLSVWPPKGAESLEVADLYENLSGTGLSYGPVFQGLRAAWRLDDAVYAEVALPESTPTGGFGLHPALFDAALHAASLSASPQEDTGTGLPFAWSGVSLYATAASTLRVRLTPTGTDGLALAMADEAGAPVASTDSLVFRQVTAEQLSAGRGGFTDSLFRVEWPELSVPSAAPATWAVLGEPGSFAEGPAFPGLAELAGAETIPEVVFVPLTNREGTDTAAAAHRATHHALALIQGWLAEDRFADSRLVFVTRGAVSAGPDDTVRDLVNAPVWGLVRSAQAENPDRFVLLDTDTGPGNGTDNGTGTGTEGASLELALLWPFLASDEPEAALRDGVVRAPRLARMPAADAETAAVTPDPSGTVLITGGTGALGSLVARHLVAEHGVRNLLLTSRRGLAAEGAPELAAELAELGADTVEIAACDAADRDALEALLHSIDAGRPLTAVVHTAGVLDDGVIGSLTPERLDSVLRPKADAALNLHELTWDLGLSAFVLFSSAAGVMGNAGQGNYAAANTFLDALAHHRHSLGLPATSLAWGAWEQAGGMTADLGDTDANRMSRGGMTGLTHAEGLRLLDAAWATGAALLVPTHMDLATVRAQAASAGVPPLMRGLVRSPARRTAHTAAVETGALAQRLAPLTREERQAHLLDLVRTHVAHVLGYDNPATVEPARAFKELGFDSLTAVELRNQLNTATGLRLPATLVFDYPNPLSLVDFLLTEFGGTDTVAAGASAPVVLTDDEPIAIVGMACRYPGGITSPEGMWQFLMRGGDGTSRFPTDRGWDVEDQFIEDPERPGTKYALAGGFLHDAPEFDPGFFGISPREALAMDPQQRLLLEASWEAFERAGIDPASVRGSSTGVFAGVMYHNYAARVTDIPDGVGGFLGTGNSSSVVSGRVSYTFGLEGPAVTVDTACSSSLVTLHLAVQALRRGECSLALAGGVTVMPNPDTFIDFALQGGLAGDGRCKAFAGAADGTAWSEGVGMLLVERLSDAERNGHQVLAVVRGSAVNQDGASNGLTAPNGPSQQRVIRQALASAGLTPGDVDVVEAHGTGTRLGDPIEAQALLATYGQDREGSEPLWLGSIKSNLGHTQAAAGAAGIIKMVMALRNGVMPKTLHIDEPSPHVDWSAGDVSLLTEAREWSDSDRPRRAAVSSFGISGTNAHIILEQAPAAVDAAVDEAGSEAPVVGGVVPWVLSGKTEGALRAQAERLHSFVQENSELRAADVGYSLAVTRARFEHRAVITGSDVEELLAGVQALATGEPSGAVTSGSVRRGKLAFLFTGQGSQRAGMGRELYETYPVFAAAFDEVCAHFDGQLERSLKDVVFGTGGGDAGLIDQTVYTQAALFAIEVALFRLVEAWGLTPDFLVGHSVGELAAAHVAGVFALEDAVKLVAARGRLMQALPAGGAMAAIQATEAEVLETIEGRESEIAIAAINGPTSVVISGDEAAVTEVLEHWREQGRKVHQLRVSHAFHSPRMEPMLEEFRTIAAGLSYGTPSVPVVSNLTGQLAAGDDLCTTEYWVRHVRQAVRFADGITFLAEQGVTSFIELGPDGTLSALAQEIASDSEEAAFIPVLRKNRPEAEALTQAIGTVHIHGAELDWDGVFADRGACRVDLPTYAFQHQHYWLHATAAAGDATSLGLGKTGHPLLGAAMSLPETDSIVLTGRLSLQSHTWLADHTVMDTVLVPGTGLVELAIHAGDQVGCGSLEELTLQAPLVLPERGGIAVRVAVDAADGSGRRQVAIFSRLDEADAAVPWTRHAVGLLAESTPQASFDLSVWPPKGAEPLGVEGLYENLADAGLSYGPVFQGLRAAWRLDDAVYAEVALPEDTSTDGFGLHPALLDAALHAVALGDFTETTDHALLPFAWTGVALHATGASVLRVKLTPAGTDAVSITATDETGTPVATADSLVLRAITTEQLTADSANFAESLFSIEWRELPSAPVEPQTWAVLGDEPNLFTDGPAFPSLGELAAADTIPQIVFAPLTAYEDTDAAAAAHQATHHTLALVQEWLAEDRFADSRLVFVTRGAIAAGPDEAVTDLANAPVWGLVRAAQSENPDRFLLIDTDTQSPELTTLWPLLASDEPEAALRDGALRVPRLARPALTETTASPLDPSGTVLITGGTGALGSLVARHLVTEHGVRNLLLTSRRGLDAAGAPELAAELAQLGADSVEIAACDAADRDALEALLNSINDARPLTAVIHTAGVLDDGVINSLTPDRLDAVLRPKADAALNLHELTAGTDLSAFVLFSSVAGVMGSPGQGNYAAANTFLDALAHHRHTLGLPATSLAWGAWEQTGGMTADLGGTNADRINRGGMTGLTHAEGLRLLDTVWTTGQALLVPMHMDLAAVRAQASSTGVPPLMRGLVRTSTRRTAHAATVETGALAQRLAGLSPEERHTLLLDLVRTNVAHVLGYEDTATVEPARAFKELGFDSLTAVELRNQLGTATGLRLPATLVFDYPNATAVAEYLIGEVMGTQPEATAAVLVRDSADDDPIAIVGMACRYPGGITTPEEMWRFLLDGGDGITPFPTDRGWDLDGLFDGDTDRSSSEYALEGGFLHRAADFDPTFFGISPREALAMDPQQRLLLEVSWEALERAGIDPASVRGSSTGVFAGVMYHNYASRLTEVPDEVAGFLGNGSASSIASGRVSYTFGFEGPAVTVDTACSSSLVALQMATQSLQRGDCSMALVGGVTVMPTPDTFASFALQRGLALNGRCKPFAGAADGTGWSEGVGMLLVERLSDAKRNGHQVLAVVRGSAVNQDGASNGLTAPNGPSQQRVIRQALASAGLTPGDVDVVEAHGTGTRLGDPIEAQALLATYGQGRDADQPLWLGSIKSNLGHTQAAAGVAGIIKMVLALRNGVMPKTLHVDEPSPHVDWSTGDVSLLTQAQQWPETGRPRRAAVSSFGISGTNAHVILEQAPTVDAEAAPEAPVAGGVVPWVLSGKTEDALRAQAERLHSFMRDNSELRPADVGYSLAVTRARFEHRAVITGSDLNELLAGTAALAAGDASGAVTSGSTSSGRIAFLFTGQGSQRAGMGRELYETYPVFAAAFDEVCAHFEGQLERSLKDVVFGTDSGDAGLIDQTVYTQAALFAIEVALFRLVEAWGLTPDFLVGHSVGELAAAHVSGVFALEDAVKLVAARGRLMQALPAGGAMAAIQATEAEVLETIEGRESEIAIAAINGPTSVVVSGDDTAVVEVLEHWREQGRKVHQLRVSHAFHSPRMEPMLDEFRTIAAGLSYGTPSIPVVSNLTGQLATPEDISSPDYWVRHVRQAVRFADGITFLAEQGVTSYIELGPDGTLSALAQEIASDSEEAVFTPVLRKKRPEAETLTQAITQAHIHGQKLNWDGVFAGHNARRVDLPTYAFQHQHYWLHATASSGDATSLGLGTTGHPLLGATIALPDSDSVLLTGRLSLQSHPWLADHAVMDTVLLPGTALVELAIHAGDQVGCGSLEELTLQAPLVLPRQGGIALRVTVAAADDEGHRRVTVHSRLDDAEAETPWTSHATGLLSEEGSYGGADLSVWPPEGADALELDGLYEGLASVGLTYGPVCQGLRAAWRVGTDIYAEVTLPEGTETDGYGLHPALLDAVLHAVSLGDFTEASDEALLPFAWSGVSLHATGASALRVKLSAAGTNAVSISAVDGSGASVAAVESLMLRPVDSAQLATDRHAFHESLFEVDWTGISVPAPVHRDLAVIGTDAGLPSGAPESATYAGLDVLAEAVASGTPVPDVVLVESAAADEGMDTADAAHLAAHRTLALVQDWLAEDRLADSRLVFVTRGAVAAGPGDAVTDLANAPVWGLVRSAQAENPDRFVLIDTDDASHDAWDRLASVASTGEPEAALRGDSVLVPRLARVPVVDGDPADFRLDPAGTVLITGGTGALGSLVARHLVTEHGARHLLLTSRRGLDAEGAPQLATELAELGADTVEIAACDAADRNILETLLKSIDHERPLTAVIHTAGVLDDGVINSLTSERLDTVLRPKADAALNLHELTRELNLSAFVLFSSAAGVLGNPGQANYAAANTFLDALAHHRHTQGLPATSLAWGAWEQASGMTADLTDADRHRLNGLTEAEGLHLLDATWRQHQPFLVPMHLDLAAVRAQATSTGVPPLLRGLVRTPGRRSARQATAVVESQAFTERLAGLTAEKRAELLLDLVRTRTAAVLSFAGPDDIDPKRGFLELGVDSLTAVELRNQLGKATGLRLPATLIFDYPAPATVADYLGAELGTETGASALSVHSELDKLESLLAEIGGGADERSAITARLRAVMSKWTDAQTETNGAAPDDALESATADELFDLLDNELGQS</sequence>
<dbReference type="SMART" id="SM00823">
    <property type="entry name" value="PKS_PP"/>
    <property type="match status" value="4"/>
</dbReference>
<evidence type="ECO:0000256" key="4">
    <source>
        <dbReference type="ARBA" id="ARBA00022553"/>
    </source>
</evidence>
<dbReference type="PANTHER" id="PTHR43775">
    <property type="entry name" value="FATTY ACID SYNTHASE"/>
    <property type="match status" value="1"/>
</dbReference>
<keyword evidence="3" id="KW-0596">Phosphopantetheine</keyword>
<keyword evidence="6" id="KW-0045">Antibiotic biosynthesis</keyword>
<dbReference type="Gene3D" id="3.40.50.720">
    <property type="entry name" value="NAD(P)-binding Rossmann-like Domain"/>
    <property type="match status" value="4"/>
</dbReference>
<evidence type="ECO:0000256" key="8">
    <source>
        <dbReference type="ARBA" id="ARBA00023315"/>
    </source>
</evidence>
<dbReference type="Gene3D" id="3.30.70.3290">
    <property type="match status" value="4"/>
</dbReference>
<feature type="domain" description="Carrier" evidence="10">
    <location>
        <begin position="6762"/>
        <end position="6837"/>
    </location>
</feature>
<dbReference type="PROSITE" id="PS52004">
    <property type="entry name" value="KS3_2"/>
    <property type="match status" value="4"/>
</dbReference>
<dbReference type="InterPro" id="IPR055123">
    <property type="entry name" value="SpnB-like_Rossmann"/>
</dbReference>
<dbReference type="Gene3D" id="3.10.129.110">
    <property type="entry name" value="Polyketide synthase dehydratase"/>
    <property type="match status" value="3"/>
</dbReference>
<dbReference type="InterPro" id="IPR036736">
    <property type="entry name" value="ACP-like_sf"/>
</dbReference>
<dbReference type="PROSITE" id="PS00606">
    <property type="entry name" value="KS3_1"/>
    <property type="match status" value="4"/>
</dbReference>
<dbReference type="Gene3D" id="1.10.1200.10">
    <property type="entry name" value="ACP-like"/>
    <property type="match status" value="4"/>
</dbReference>
<evidence type="ECO:0000313" key="14">
    <source>
        <dbReference type="Proteomes" id="UP000326553"/>
    </source>
</evidence>
<dbReference type="GO" id="GO:0033068">
    <property type="term" value="P:macrolide biosynthetic process"/>
    <property type="evidence" value="ECO:0007669"/>
    <property type="project" value="UniProtKB-ARBA"/>
</dbReference>
<dbReference type="NCBIfam" id="NF045894">
    <property type="entry name" value="PKS_plus_SDR"/>
    <property type="match status" value="1"/>
</dbReference>
<dbReference type="InterPro" id="IPR049552">
    <property type="entry name" value="PKS_DH_N"/>
</dbReference>
<dbReference type="SUPFAM" id="SSF47336">
    <property type="entry name" value="ACP-like"/>
    <property type="match status" value="4"/>
</dbReference>
<dbReference type="Pfam" id="PF14765">
    <property type="entry name" value="PS-DH"/>
    <property type="match status" value="3"/>
</dbReference>
<feature type="region of interest" description="N-terminal hotdog fold" evidence="9">
    <location>
        <begin position="6002"/>
        <end position="6127"/>
    </location>
</feature>
<dbReference type="PROSITE" id="PS50075">
    <property type="entry name" value="CARRIER"/>
    <property type="match status" value="4"/>
</dbReference>
<dbReference type="SMART" id="SM00822">
    <property type="entry name" value="PKS_KR"/>
    <property type="match status" value="4"/>
</dbReference>
<dbReference type="Pfam" id="PF08659">
    <property type="entry name" value="KR"/>
    <property type="match status" value="4"/>
</dbReference>
<dbReference type="InterPro" id="IPR020806">
    <property type="entry name" value="PKS_PP-bd"/>
</dbReference>
<dbReference type="FunFam" id="3.40.366.10:FF:000002">
    <property type="entry name" value="Probable polyketide synthase 2"/>
    <property type="match status" value="4"/>
</dbReference>
<dbReference type="CDD" id="cd08952">
    <property type="entry name" value="KR_1_SDR_x"/>
    <property type="match status" value="1"/>
</dbReference>
<dbReference type="InterPro" id="IPR013968">
    <property type="entry name" value="PKS_KR"/>
</dbReference>
<dbReference type="InterPro" id="IPR049900">
    <property type="entry name" value="PKS_mFAS_DH"/>
</dbReference>
<dbReference type="InterPro" id="IPR032821">
    <property type="entry name" value="PKS_assoc"/>
</dbReference>
<dbReference type="Pfam" id="PF00698">
    <property type="entry name" value="Acyl_transf_1"/>
    <property type="match status" value="4"/>
</dbReference>
<keyword evidence="7" id="KW-0511">Multifunctional enzyme</keyword>
<dbReference type="InterPro" id="IPR016039">
    <property type="entry name" value="Thiolase-like"/>
</dbReference>
<dbReference type="Proteomes" id="UP000326553">
    <property type="component" value="Chromosome"/>
</dbReference>
<dbReference type="InterPro" id="IPR057326">
    <property type="entry name" value="KR_dom"/>
</dbReference>
<dbReference type="InterPro" id="IPR009081">
    <property type="entry name" value="PP-bd_ACP"/>
</dbReference>
<feature type="domain" description="Ketosynthase family 3 (KS3)" evidence="11">
    <location>
        <begin position="33"/>
        <end position="459"/>
    </location>
</feature>
<dbReference type="Pfam" id="PF22953">
    <property type="entry name" value="SpnB_Rossmann"/>
    <property type="match status" value="3"/>
</dbReference>
<evidence type="ECO:0000313" key="13">
    <source>
        <dbReference type="EMBL" id="QEV20766.1"/>
    </source>
</evidence>
<comment type="cofactor">
    <cofactor evidence="1">
        <name>pantetheine 4'-phosphate</name>
        <dbReference type="ChEBI" id="CHEBI:47942"/>
    </cofactor>
</comment>
<dbReference type="InterPro" id="IPR014031">
    <property type="entry name" value="Ketoacyl_synth_C"/>
</dbReference>
<dbReference type="GO" id="GO:0006633">
    <property type="term" value="P:fatty acid biosynthetic process"/>
    <property type="evidence" value="ECO:0007669"/>
    <property type="project" value="InterPro"/>
</dbReference>
<reference evidence="13 14" key="1">
    <citation type="submission" date="2017-09" db="EMBL/GenBank/DDBJ databases">
        <authorList>
            <person name="Lee N."/>
            <person name="Cho B.-K."/>
        </authorList>
    </citation>
    <scope>NUCLEOTIDE SEQUENCE [LARGE SCALE GENOMIC DNA]</scope>
    <source>
        <strain evidence="13 14">ATCC 12461</strain>
    </source>
</reference>
<feature type="domain" description="Carrier" evidence="10">
    <location>
        <begin position="3260"/>
        <end position="3335"/>
    </location>
</feature>
<feature type="active site" description="Proton acceptor; for dehydratase activity" evidence="9">
    <location>
        <position position="6034"/>
    </location>
</feature>
<dbReference type="GO" id="GO:0004312">
    <property type="term" value="F:fatty acid synthase activity"/>
    <property type="evidence" value="ECO:0007669"/>
    <property type="project" value="TreeGrafter"/>
</dbReference>
<keyword evidence="4" id="KW-0597">Phosphoprotein</keyword>
<dbReference type="InterPro" id="IPR001227">
    <property type="entry name" value="Ac_transferase_dom_sf"/>
</dbReference>
<dbReference type="InterPro" id="IPR014030">
    <property type="entry name" value="Ketoacyl_synth_N"/>
</dbReference>
<proteinExistence type="predicted"/>
<dbReference type="InterPro" id="IPR020807">
    <property type="entry name" value="PKS_DH"/>
</dbReference>
<dbReference type="GO" id="GO:0031177">
    <property type="term" value="F:phosphopantetheine binding"/>
    <property type="evidence" value="ECO:0007669"/>
    <property type="project" value="InterPro"/>
</dbReference>
<feature type="region of interest" description="N-terminal hotdog fold" evidence="9">
    <location>
        <begin position="4257"/>
        <end position="4382"/>
    </location>
</feature>
<dbReference type="CDD" id="cd08956">
    <property type="entry name" value="KR_3_FAS_SDR_x"/>
    <property type="match status" value="3"/>
</dbReference>
<feature type="active site" description="Proton donor; for dehydratase activity" evidence="9">
    <location>
        <position position="2687"/>
    </location>
</feature>
<dbReference type="Pfam" id="PF00109">
    <property type="entry name" value="ketoacyl-synt"/>
    <property type="match status" value="4"/>
</dbReference>
<evidence type="ECO:0000256" key="9">
    <source>
        <dbReference type="PROSITE-ProRule" id="PRU01363"/>
    </source>
</evidence>
<dbReference type="InterPro" id="IPR036291">
    <property type="entry name" value="NAD(P)-bd_dom_sf"/>
</dbReference>
<dbReference type="SMART" id="SM00827">
    <property type="entry name" value="PKS_AT"/>
    <property type="match status" value="4"/>
</dbReference>
<organism evidence="13 14">
    <name type="scientific">Streptomyces alboniger</name>
    <dbReference type="NCBI Taxonomy" id="132473"/>
    <lineage>
        <taxon>Bacteria</taxon>
        <taxon>Bacillati</taxon>
        <taxon>Actinomycetota</taxon>
        <taxon>Actinomycetes</taxon>
        <taxon>Kitasatosporales</taxon>
        <taxon>Streptomycetaceae</taxon>
        <taxon>Streptomyces</taxon>
        <taxon>Streptomyces aurantiacus group</taxon>
    </lineage>
</organism>
<dbReference type="CDD" id="cd00833">
    <property type="entry name" value="PKS"/>
    <property type="match status" value="4"/>
</dbReference>
<dbReference type="Pfam" id="PF21089">
    <property type="entry name" value="PKS_DH_N"/>
    <property type="match status" value="3"/>
</dbReference>
<feature type="domain" description="Ketosynthase family 3 (KS3)" evidence="11">
    <location>
        <begin position="5103"/>
        <end position="5529"/>
    </location>
</feature>
<keyword evidence="5" id="KW-0808">Transferase</keyword>
<dbReference type="InterPro" id="IPR050091">
    <property type="entry name" value="PKS_NRPS_Biosynth_Enz"/>
</dbReference>
<dbReference type="Pfam" id="PF18369">
    <property type="entry name" value="PKS_DE"/>
    <property type="match status" value="1"/>
</dbReference>
<dbReference type="PROSITE" id="PS52019">
    <property type="entry name" value="PKS_MFAS_DH"/>
    <property type="match status" value="3"/>
</dbReference>
<dbReference type="InterPro" id="IPR049551">
    <property type="entry name" value="PKS_DH_C"/>
</dbReference>
<dbReference type="SUPFAM" id="SSF55048">
    <property type="entry name" value="Probable ACP-binding domain of malonyl-CoA ACP transacylase"/>
    <property type="match status" value="4"/>
</dbReference>
<evidence type="ECO:0000256" key="5">
    <source>
        <dbReference type="ARBA" id="ARBA00022679"/>
    </source>
</evidence>
<dbReference type="InterPro" id="IPR016035">
    <property type="entry name" value="Acyl_Trfase/lysoPLipase"/>
</dbReference>
<dbReference type="Gene3D" id="3.40.47.10">
    <property type="match status" value="4"/>
</dbReference>
<evidence type="ECO:0000259" key="12">
    <source>
        <dbReference type="PROSITE" id="PS52019"/>
    </source>
</evidence>
<dbReference type="Pfam" id="PF02801">
    <property type="entry name" value="Ketoacyl-synt_C"/>
    <property type="match status" value="4"/>
</dbReference>
<dbReference type="SUPFAM" id="SSF51735">
    <property type="entry name" value="NAD(P)-binding Rossmann-fold domains"/>
    <property type="match status" value="8"/>
</dbReference>
<feature type="active site" description="Proton acceptor; for dehydratase activity" evidence="9">
    <location>
        <position position="2524"/>
    </location>
</feature>
<feature type="active site" description="Proton donor; for dehydratase activity" evidence="9">
    <location>
        <position position="4453"/>
    </location>
</feature>
<dbReference type="RefSeq" id="WP_150477447.1">
    <property type="nucleotide sequence ID" value="NZ_CP023695.1"/>
</dbReference>
<dbReference type="OrthoDB" id="9778690at2"/>
<dbReference type="SUPFAM" id="SSF52151">
    <property type="entry name" value="FabD/lysophospholipase-like"/>
    <property type="match status" value="4"/>
</dbReference>
<dbReference type="SUPFAM" id="SSF53901">
    <property type="entry name" value="Thiolase-like"/>
    <property type="match status" value="4"/>
</dbReference>
<dbReference type="PROSITE" id="PS00012">
    <property type="entry name" value="PHOSPHOPANTETHEINE"/>
    <property type="match status" value="4"/>
</dbReference>
<protein>
    <submittedName>
        <fullName evidence="13">SDR family NAD(P)-dependent oxidoreductase</fullName>
    </submittedName>
</protein>
<evidence type="ECO:0000256" key="3">
    <source>
        <dbReference type="ARBA" id="ARBA00022450"/>
    </source>
</evidence>
<dbReference type="InterPro" id="IPR006162">
    <property type="entry name" value="Ppantetheine_attach_site"/>
</dbReference>
<feature type="region of interest" description="C-terminal hotdog fold" evidence="9">
    <location>
        <begin position="4394"/>
        <end position="4531"/>
    </location>
</feature>
<feature type="domain" description="Carrier" evidence="10">
    <location>
        <begin position="5009"/>
        <end position="5084"/>
    </location>
</feature>